<evidence type="ECO:0000256" key="5">
    <source>
        <dbReference type="ARBA" id="ARBA00049269"/>
    </source>
</evidence>
<evidence type="ECO:0000256" key="9">
    <source>
        <dbReference type="RuleBase" id="RU004480"/>
    </source>
</evidence>
<keyword evidence="4 7" id="KW-0456">Lyase</keyword>
<dbReference type="Gene3D" id="1.20.200.10">
    <property type="entry name" value="Fumarase/aspartase (Central domain)"/>
    <property type="match status" value="1"/>
</dbReference>
<dbReference type="STRING" id="1079859.SAMN04515674_106188"/>
<evidence type="ECO:0000313" key="10">
    <source>
        <dbReference type="EMBL" id="SFP86140.1"/>
    </source>
</evidence>
<dbReference type="PROSITE" id="PS00488">
    <property type="entry name" value="PAL_HISTIDASE"/>
    <property type="match status" value="1"/>
</dbReference>
<evidence type="ECO:0000256" key="7">
    <source>
        <dbReference type="RuleBase" id="RU003954"/>
    </source>
</evidence>
<evidence type="ECO:0000256" key="6">
    <source>
        <dbReference type="NCBIfam" id="TIGR01225"/>
    </source>
</evidence>
<dbReference type="NCBIfam" id="TIGR01225">
    <property type="entry name" value="hutH"/>
    <property type="match status" value="1"/>
</dbReference>
<reference evidence="10 11" key="1">
    <citation type="submission" date="2016-10" db="EMBL/GenBank/DDBJ databases">
        <authorList>
            <person name="de Groot N.N."/>
        </authorList>
    </citation>
    <scope>NUCLEOTIDE SEQUENCE [LARGE SCALE GENOMIC DNA]</scope>
    <source>
        <strain evidence="11">E92,LMG 26720,CCM 7988</strain>
    </source>
</reference>
<dbReference type="InterPro" id="IPR005921">
    <property type="entry name" value="HutH"/>
</dbReference>
<dbReference type="FunFam" id="1.10.275.10:FF:000005">
    <property type="entry name" value="Histidine ammonia-lyase"/>
    <property type="match status" value="1"/>
</dbReference>
<dbReference type="SUPFAM" id="SSF48557">
    <property type="entry name" value="L-aspartase-like"/>
    <property type="match status" value="1"/>
</dbReference>
<dbReference type="NCBIfam" id="NF006871">
    <property type="entry name" value="PRK09367.1"/>
    <property type="match status" value="1"/>
</dbReference>
<dbReference type="EMBL" id="FOXH01000006">
    <property type="protein sequence ID" value="SFP86140.1"/>
    <property type="molecule type" value="Genomic_DNA"/>
</dbReference>
<gene>
    <name evidence="10" type="ORF">SAMN04515674_106188</name>
</gene>
<dbReference type="InterPro" id="IPR001106">
    <property type="entry name" value="Aromatic_Lyase"/>
</dbReference>
<dbReference type="EC" id="4.3.1.3" evidence="2 6"/>
<name>A0A1I5TSU7_9BACT</name>
<evidence type="ECO:0000313" key="11">
    <source>
        <dbReference type="Proteomes" id="UP000199306"/>
    </source>
</evidence>
<dbReference type="GO" id="GO:0005737">
    <property type="term" value="C:cytoplasm"/>
    <property type="evidence" value="ECO:0007669"/>
    <property type="project" value="UniProtKB-SubCell"/>
</dbReference>
<evidence type="ECO:0000256" key="2">
    <source>
        <dbReference type="ARBA" id="ARBA00012994"/>
    </source>
</evidence>
<protein>
    <recommendedName>
        <fullName evidence="2 6">Histidine ammonia-lyase</fullName>
        <ecNumber evidence="2 6">4.3.1.3</ecNumber>
    </recommendedName>
</protein>
<dbReference type="GO" id="GO:0019556">
    <property type="term" value="P:L-histidine catabolic process to glutamate and formamide"/>
    <property type="evidence" value="ECO:0007669"/>
    <property type="project" value="UniProtKB-UniPathway"/>
</dbReference>
<accession>A0A1I5TSU7</accession>
<dbReference type="RefSeq" id="WP_229632946.1">
    <property type="nucleotide sequence ID" value="NZ_FOXH01000006.1"/>
</dbReference>
<dbReference type="CDD" id="cd00332">
    <property type="entry name" value="PAL-HAL"/>
    <property type="match status" value="1"/>
</dbReference>
<evidence type="ECO:0000256" key="1">
    <source>
        <dbReference type="ARBA" id="ARBA00005113"/>
    </source>
</evidence>
<dbReference type="Proteomes" id="UP000199306">
    <property type="component" value="Unassembled WGS sequence"/>
</dbReference>
<dbReference type="UniPathway" id="UPA00379">
    <property type="reaction ID" value="UER00549"/>
</dbReference>
<evidence type="ECO:0000256" key="8">
    <source>
        <dbReference type="RuleBase" id="RU004479"/>
    </source>
</evidence>
<dbReference type="Pfam" id="PF00221">
    <property type="entry name" value="Lyase_aromatic"/>
    <property type="match status" value="1"/>
</dbReference>
<comment type="pathway">
    <text evidence="1 8">Amino-acid degradation; L-histidine degradation into L-glutamate; N-formimidoyl-L-glutamate from L-histidine: step 1/3.</text>
</comment>
<keyword evidence="3 8" id="KW-0369">Histidine metabolism</keyword>
<proteinExistence type="inferred from homology"/>
<sequence>MKKLKFVKNNQQMISVANTNKTHLIKHEWLSLENLMEIVENPGDLVLSGEALAKVSACRQYLDEKLSHESSQLFYGINTGFGYLQNVRIEHDQIRQLQYNLLQSHACGVGDKVPKEIVKLMLLTKIQSLSYGHSGIQLITLHRLIDFYNHNILPVVYTQGSLGASGDLSPLSHLSLPLIGSGEVYFENQELTASEVLDSFGWQPIELQSKEGLSLINGTQFMTSYGIYCLMKTRRLLQFADFISAISLEAFNCTLQPFAEPIHAIRPHQGQVQTAQIIRNLLKGSQIAESPDKQVQDPYSFRCIPQVHGASKDTFHYVQGIFEQEINSVTDNPNIFPDQDLILSGGNFHGQPLALGFDFLSIAMAEIGSISERRTYQLISGQRNLPPFLVKNPGLHSGLMIPQYTAASVVSENKQLCTPSSVDSIVSSNGQEDHVSMGANGATKCLRVLNNIEKVLAIELLTATQALEFRRPLKSAGIIEDFVKEYRTQVSFNEQDRVLSSDIARTIAFMQNDKTLRFLENILH</sequence>
<dbReference type="AlphaFoldDB" id="A0A1I5TSU7"/>
<dbReference type="InterPro" id="IPR008948">
    <property type="entry name" value="L-Aspartase-like"/>
</dbReference>
<comment type="catalytic activity">
    <reaction evidence="5 8">
        <text>L-histidine = trans-urocanate + NH4(+)</text>
        <dbReference type="Rhea" id="RHEA:21232"/>
        <dbReference type="ChEBI" id="CHEBI:17771"/>
        <dbReference type="ChEBI" id="CHEBI:28938"/>
        <dbReference type="ChEBI" id="CHEBI:57595"/>
        <dbReference type="EC" id="4.3.1.3"/>
    </reaction>
</comment>
<dbReference type="PANTHER" id="PTHR10362">
    <property type="entry name" value="HISTIDINE AMMONIA-LYASE"/>
    <property type="match status" value="1"/>
</dbReference>
<evidence type="ECO:0000256" key="4">
    <source>
        <dbReference type="ARBA" id="ARBA00023239"/>
    </source>
</evidence>
<dbReference type="FunFam" id="1.20.200.10:FF:000003">
    <property type="entry name" value="Histidine ammonia-lyase"/>
    <property type="match status" value="1"/>
</dbReference>
<comment type="subcellular location">
    <subcellularLocation>
        <location evidence="9">Cytoplasm</location>
    </subcellularLocation>
</comment>
<dbReference type="Gene3D" id="1.10.275.10">
    <property type="entry name" value="Fumarase/aspartase (N-terminal domain)"/>
    <property type="match status" value="1"/>
</dbReference>
<dbReference type="GO" id="GO:0004397">
    <property type="term" value="F:histidine ammonia-lyase activity"/>
    <property type="evidence" value="ECO:0007669"/>
    <property type="project" value="UniProtKB-UniRule"/>
</dbReference>
<evidence type="ECO:0000256" key="3">
    <source>
        <dbReference type="ARBA" id="ARBA00022808"/>
    </source>
</evidence>
<organism evidence="10 11">
    <name type="scientific">Pseudarcicella hirudinis</name>
    <dbReference type="NCBI Taxonomy" id="1079859"/>
    <lineage>
        <taxon>Bacteria</taxon>
        <taxon>Pseudomonadati</taxon>
        <taxon>Bacteroidota</taxon>
        <taxon>Cytophagia</taxon>
        <taxon>Cytophagales</taxon>
        <taxon>Flectobacillaceae</taxon>
        <taxon>Pseudarcicella</taxon>
    </lineage>
</organism>
<keyword evidence="11" id="KW-1185">Reference proteome</keyword>
<dbReference type="InterPro" id="IPR022313">
    <property type="entry name" value="Phe/His_NH3-lyase_AS"/>
</dbReference>
<dbReference type="InterPro" id="IPR024083">
    <property type="entry name" value="Fumarase/histidase_N"/>
</dbReference>
<comment type="similarity">
    <text evidence="7">Belongs to the PAL/histidase family.</text>
</comment>
<dbReference type="GO" id="GO:0019557">
    <property type="term" value="P:L-histidine catabolic process to glutamate and formate"/>
    <property type="evidence" value="ECO:0007669"/>
    <property type="project" value="UniProtKB-UniPathway"/>
</dbReference>